<gene>
    <name evidence="2" type="ORF">OSJNBa0035I03.30</name>
    <name evidence="3" type="ORF">OSJNBb0019L07.12</name>
</gene>
<dbReference type="EMBL" id="AP003019">
    <property type="protein sequence ID" value="BAC22253.1"/>
    <property type="molecule type" value="Genomic_DNA"/>
</dbReference>
<evidence type="ECO:0000313" key="4">
    <source>
        <dbReference type="Proteomes" id="UP000000763"/>
    </source>
</evidence>
<feature type="compositionally biased region" description="Polar residues" evidence="1">
    <location>
        <begin position="7"/>
        <end position="21"/>
    </location>
</feature>
<sequence length="121" mass="12705">MALQIHNLHSSSSADKSSTILPSPKQGGIPDDTGLLGMGEGGIRGLLTGSRSGNLLIMVDSRLGTSIPITVLLATKYLTTTLVPPPRRQWLWPPSASIVVVAAPVLQITSTPPAAYKMFTT</sequence>
<reference evidence="4" key="4">
    <citation type="journal article" date="2008" name="Nucleic Acids Res.">
        <title>The rice annotation project database (RAP-DB): 2008 update.</title>
        <authorList>
            <consortium name="The rice annotation project (RAP)"/>
        </authorList>
    </citation>
    <scope>GENOME REANNOTATION</scope>
    <source>
        <strain evidence="4">cv. Nipponbare</strain>
    </source>
</reference>
<dbReference type="AlphaFoldDB" id="Q8H600"/>
<evidence type="ECO:0000313" key="2">
    <source>
        <dbReference type="EMBL" id="BAC22253.1"/>
    </source>
</evidence>
<reference evidence="4" key="3">
    <citation type="journal article" date="2005" name="Nature">
        <title>The map-based sequence of the rice genome.</title>
        <authorList>
            <consortium name="International rice genome sequencing project (IRGSP)"/>
            <person name="Matsumoto T."/>
            <person name="Wu J."/>
            <person name="Kanamori H."/>
            <person name="Katayose Y."/>
            <person name="Fujisawa M."/>
            <person name="Namiki N."/>
            <person name="Mizuno H."/>
            <person name="Yamamoto K."/>
            <person name="Antonio B.A."/>
            <person name="Baba T."/>
            <person name="Sakata K."/>
            <person name="Nagamura Y."/>
            <person name="Aoki H."/>
            <person name="Arikawa K."/>
            <person name="Arita K."/>
            <person name="Bito T."/>
            <person name="Chiden Y."/>
            <person name="Fujitsuka N."/>
            <person name="Fukunaka R."/>
            <person name="Hamada M."/>
            <person name="Harada C."/>
            <person name="Hayashi A."/>
            <person name="Hijishita S."/>
            <person name="Honda M."/>
            <person name="Hosokawa S."/>
            <person name="Ichikawa Y."/>
            <person name="Idonuma A."/>
            <person name="Iijima M."/>
            <person name="Ikeda M."/>
            <person name="Ikeno M."/>
            <person name="Ito K."/>
            <person name="Ito S."/>
            <person name="Ito T."/>
            <person name="Ito Y."/>
            <person name="Ito Y."/>
            <person name="Iwabuchi A."/>
            <person name="Kamiya K."/>
            <person name="Karasawa W."/>
            <person name="Kurita K."/>
            <person name="Katagiri S."/>
            <person name="Kikuta A."/>
            <person name="Kobayashi H."/>
            <person name="Kobayashi N."/>
            <person name="Machita K."/>
            <person name="Maehara T."/>
            <person name="Masukawa M."/>
            <person name="Mizubayashi T."/>
            <person name="Mukai Y."/>
            <person name="Nagasaki H."/>
            <person name="Nagata Y."/>
            <person name="Naito S."/>
            <person name="Nakashima M."/>
            <person name="Nakama Y."/>
            <person name="Nakamichi Y."/>
            <person name="Nakamura M."/>
            <person name="Meguro A."/>
            <person name="Negishi M."/>
            <person name="Ohta I."/>
            <person name="Ohta T."/>
            <person name="Okamoto M."/>
            <person name="Ono N."/>
            <person name="Saji S."/>
            <person name="Sakaguchi M."/>
            <person name="Sakai K."/>
            <person name="Shibata M."/>
            <person name="Shimokawa T."/>
            <person name="Song J."/>
            <person name="Takazaki Y."/>
            <person name="Terasawa K."/>
            <person name="Tsugane M."/>
            <person name="Tsuji K."/>
            <person name="Ueda S."/>
            <person name="Waki K."/>
            <person name="Yamagata H."/>
            <person name="Yamamoto M."/>
            <person name="Yamamoto S."/>
            <person name="Yamane H."/>
            <person name="Yoshiki S."/>
            <person name="Yoshihara R."/>
            <person name="Yukawa K."/>
            <person name="Zhong H."/>
            <person name="Yano M."/>
            <person name="Yuan Q."/>
            <person name="Ouyang S."/>
            <person name="Liu J."/>
            <person name="Jones K.M."/>
            <person name="Gansberger K."/>
            <person name="Moffat K."/>
            <person name="Hill J."/>
            <person name="Bera J."/>
            <person name="Fadrosh D."/>
            <person name="Jin S."/>
            <person name="Johri S."/>
            <person name="Kim M."/>
            <person name="Overton L."/>
            <person name="Reardon M."/>
            <person name="Tsitrin T."/>
            <person name="Vuong H."/>
            <person name="Weaver B."/>
            <person name="Ciecko A."/>
            <person name="Tallon L."/>
            <person name="Jackson J."/>
            <person name="Pai G."/>
            <person name="Aken S.V."/>
            <person name="Utterback T."/>
            <person name="Reidmuller S."/>
            <person name="Feldblyum T."/>
            <person name="Hsiao J."/>
            <person name="Zismann V."/>
            <person name="Iobst S."/>
            <person name="de Vazeille A.R."/>
            <person name="Buell C.R."/>
            <person name="Ying K."/>
            <person name="Li Y."/>
            <person name="Lu T."/>
            <person name="Huang Y."/>
            <person name="Zhao Q."/>
            <person name="Feng Q."/>
            <person name="Zhang L."/>
            <person name="Zhu J."/>
            <person name="Weng Q."/>
            <person name="Mu J."/>
            <person name="Lu Y."/>
            <person name="Fan D."/>
            <person name="Liu Y."/>
            <person name="Guan J."/>
            <person name="Zhang Y."/>
            <person name="Yu S."/>
            <person name="Liu X."/>
            <person name="Zhang Y."/>
            <person name="Hong G."/>
            <person name="Han B."/>
            <person name="Choisne N."/>
            <person name="Demange N."/>
            <person name="Orjeda G."/>
            <person name="Samain S."/>
            <person name="Cattolico L."/>
            <person name="Pelletier E."/>
            <person name="Couloux A."/>
            <person name="Segurens B."/>
            <person name="Wincker P."/>
            <person name="D'Hont A."/>
            <person name="Scarpelli C."/>
            <person name="Weissenbach J."/>
            <person name="Salanoubat M."/>
            <person name="Quetier F."/>
            <person name="Yu Y."/>
            <person name="Kim H.R."/>
            <person name="Rambo T."/>
            <person name="Currie J."/>
            <person name="Collura K."/>
            <person name="Luo M."/>
            <person name="Yang T."/>
            <person name="Ammiraju J.S.S."/>
            <person name="Engler F."/>
            <person name="Soderlund C."/>
            <person name="Wing R.A."/>
            <person name="Palmer L.E."/>
            <person name="de la Bastide M."/>
            <person name="Spiegel L."/>
            <person name="Nascimento L."/>
            <person name="Zutavern T."/>
            <person name="O'Shaughnessy A."/>
            <person name="Dike S."/>
            <person name="Dedhia N."/>
            <person name="Preston R."/>
            <person name="Balija V."/>
            <person name="McCombie W.R."/>
            <person name="Chow T."/>
            <person name="Chen H."/>
            <person name="Chung M."/>
            <person name="Chen C."/>
            <person name="Shaw J."/>
            <person name="Wu H."/>
            <person name="Hsiao K."/>
            <person name="Chao Y."/>
            <person name="Chu M."/>
            <person name="Cheng C."/>
            <person name="Hour A."/>
            <person name="Lee P."/>
            <person name="Lin S."/>
            <person name="Lin Y."/>
            <person name="Liou J."/>
            <person name="Liu S."/>
            <person name="Hsing Y."/>
            <person name="Raghuvanshi S."/>
            <person name="Mohanty A."/>
            <person name="Bharti A.K."/>
            <person name="Gaur A."/>
            <person name="Gupta V."/>
            <person name="Kumar D."/>
            <person name="Ravi V."/>
            <person name="Vij S."/>
            <person name="Kapur A."/>
            <person name="Khurana P."/>
            <person name="Khurana P."/>
            <person name="Khurana J.P."/>
            <person name="Tyagi A.K."/>
            <person name="Gaikwad K."/>
            <person name="Singh A."/>
            <person name="Dalal V."/>
            <person name="Srivastava S."/>
            <person name="Dixit A."/>
            <person name="Pal A.K."/>
            <person name="Ghazi I.A."/>
            <person name="Yadav M."/>
            <person name="Pandit A."/>
            <person name="Bhargava A."/>
            <person name="Sureshbabu K."/>
            <person name="Batra K."/>
            <person name="Sharma T.R."/>
            <person name="Mohapatra T."/>
            <person name="Singh N.K."/>
            <person name="Messing J."/>
            <person name="Nelson A.B."/>
            <person name="Fuks G."/>
            <person name="Kavchok S."/>
            <person name="Keizer G."/>
            <person name="Linton E."/>
            <person name="Llaca V."/>
            <person name="Song R."/>
            <person name="Tanyolac B."/>
            <person name="Young S."/>
            <person name="Ho-Il K."/>
            <person name="Hahn J.H."/>
            <person name="Sangsakoo G."/>
            <person name="Vanavichit A."/>
            <person name="de Mattos Luiz.A.T."/>
            <person name="Zimmer P.D."/>
            <person name="Malone G."/>
            <person name="Dellagostin O."/>
            <person name="de Oliveira A.C."/>
            <person name="Bevan M."/>
            <person name="Bancroft I."/>
            <person name="Minx P."/>
            <person name="Cordum H."/>
            <person name="Wilson R."/>
            <person name="Cheng Z."/>
            <person name="Jin W."/>
            <person name="Jiang J."/>
            <person name="Leong S.A."/>
            <person name="Iwama H."/>
            <person name="Gojobori T."/>
            <person name="Itoh T."/>
            <person name="Niimura Y."/>
            <person name="Fujii Y."/>
            <person name="Habara T."/>
            <person name="Sakai H."/>
            <person name="Sato Y."/>
            <person name="Wilson G."/>
            <person name="Kumar K."/>
            <person name="McCouch S."/>
            <person name="Juretic N."/>
            <person name="Hoen D."/>
            <person name="Wright S."/>
            <person name="Bruskiewich R."/>
            <person name="Bureau T."/>
            <person name="Miyao A."/>
            <person name="Hirochika H."/>
            <person name="Nishikawa T."/>
            <person name="Kadowaki K."/>
            <person name="Sugiura M."/>
            <person name="Burr B."/>
            <person name="Sasaki T."/>
        </authorList>
    </citation>
    <scope>NUCLEOTIDE SEQUENCE [LARGE SCALE GENOMIC DNA]</scope>
    <source>
        <strain evidence="4">cv. Nipponbare</strain>
    </source>
</reference>
<feature type="region of interest" description="Disordered" evidence="1">
    <location>
        <begin position="1"/>
        <end position="36"/>
    </location>
</feature>
<protein>
    <submittedName>
        <fullName evidence="2">Uncharacterized protein</fullName>
    </submittedName>
</protein>
<evidence type="ECO:0000256" key="1">
    <source>
        <dbReference type="SAM" id="MobiDB-lite"/>
    </source>
</evidence>
<organism evidence="2 4">
    <name type="scientific">Oryza sativa subsp. japonica</name>
    <name type="common">Rice</name>
    <dbReference type="NCBI Taxonomy" id="39947"/>
    <lineage>
        <taxon>Eukaryota</taxon>
        <taxon>Viridiplantae</taxon>
        <taxon>Streptophyta</taxon>
        <taxon>Embryophyta</taxon>
        <taxon>Tracheophyta</taxon>
        <taxon>Spermatophyta</taxon>
        <taxon>Magnoliopsida</taxon>
        <taxon>Liliopsida</taxon>
        <taxon>Poales</taxon>
        <taxon>Poaceae</taxon>
        <taxon>BOP clade</taxon>
        <taxon>Oryzoideae</taxon>
        <taxon>Oryzeae</taxon>
        <taxon>Oryzinae</taxon>
        <taxon>Oryza</taxon>
        <taxon>Oryza sativa</taxon>
    </lineage>
</organism>
<reference evidence="3" key="2">
    <citation type="submission" date="2004-09" db="EMBL/GenBank/DDBJ databases">
        <title>Oryza sativa nipponbare(GA3) genomic DNA, chromosome 6, BAC clone:OSJNBb0019L07.</title>
        <authorList>
            <person name="Sasaki T."/>
            <person name="Matsumoto T."/>
            <person name="Fujisawa M."/>
        </authorList>
    </citation>
    <scope>NUCLEOTIDE SEQUENCE</scope>
</reference>
<dbReference type="EMBL" id="AP007257">
    <property type="protein sequence ID" value="BAD72561.1"/>
    <property type="molecule type" value="Genomic_DNA"/>
</dbReference>
<dbReference type="Proteomes" id="UP000000763">
    <property type="component" value="Chromosome 6"/>
</dbReference>
<proteinExistence type="predicted"/>
<name>Q8H600_ORYSJ</name>
<evidence type="ECO:0000313" key="3">
    <source>
        <dbReference type="EMBL" id="BAD72561.1"/>
    </source>
</evidence>
<reference evidence="2" key="1">
    <citation type="submission" date="2000-12" db="EMBL/GenBank/DDBJ databases">
        <title>Oryza sativa nipponbare(GA3) genomic DNA, chromosome 6, BAC clone:OSJNBa0035I03.</title>
        <authorList>
            <person name="Sasaki T."/>
            <person name="Matsumoto T."/>
            <person name="Yamamoto K."/>
        </authorList>
    </citation>
    <scope>NUCLEOTIDE SEQUENCE</scope>
</reference>
<accession>Q8H600</accession>